<dbReference type="Proteomes" id="UP000092154">
    <property type="component" value="Unassembled WGS sequence"/>
</dbReference>
<dbReference type="STRING" id="1314800.A0A1B7NBR6"/>
<protein>
    <submittedName>
        <fullName evidence="2">HET-domain-containing protein</fullName>
    </submittedName>
</protein>
<dbReference type="PANTHER" id="PTHR24148">
    <property type="entry name" value="ANKYRIN REPEAT DOMAIN-CONTAINING PROTEIN 39 HOMOLOG-RELATED"/>
    <property type="match status" value="1"/>
</dbReference>
<organism evidence="2 3">
    <name type="scientific">Rhizopogon vinicolor AM-OR11-026</name>
    <dbReference type="NCBI Taxonomy" id="1314800"/>
    <lineage>
        <taxon>Eukaryota</taxon>
        <taxon>Fungi</taxon>
        <taxon>Dikarya</taxon>
        <taxon>Basidiomycota</taxon>
        <taxon>Agaricomycotina</taxon>
        <taxon>Agaricomycetes</taxon>
        <taxon>Agaricomycetidae</taxon>
        <taxon>Boletales</taxon>
        <taxon>Suillineae</taxon>
        <taxon>Rhizopogonaceae</taxon>
        <taxon>Rhizopogon</taxon>
    </lineage>
</organism>
<evidence type="ECO:0000259" key="1">
    <source>
        <dbReference type="Pfam" id="PF06985"/>
    </source>
</evidence>
<proteinExistence type="predicted"/>
<gene>
    <name evidence="2" type="ORF">K503DRAFT_766969</name>
</gene>
<dbReference type="Pfam" id="PF06985">
    <property type="entry name" value="HET"/>
    <property type="match status" value="1"/>
</dbReference>
<sequence length="705" mass="80175">MEDDRHKDIQQLDTDPRDGSRDCLWKMVEHAQSFAVRRSDVRQWINTSLRVLTPSPPTKEHSCDFQLVPHSIDSGVPYIAVSYCWQTHDSDKGDQNVDSTVRVLQNGEIRLSRARPEIISRAMRYAISVGIDRIWIDQECIDQDDPIDKEHGIQSMDLVYYHAHQTVALLDRCVNSEDDLRSITKLMAHSFKELTATELNSKSHPLFIPLLNRIIENRWFSRSWTHQEFVCACRVVLLIAWDRKFAETRWHHWRDEMLLLLSDVEDRIDSSDTQETYAEWSISERLWSHAVTCLPDTCMGPHFDDSSEPNLSVDLTKQWATRHAKSRTLQKTGDSRAGGASTKVANGLPFSTDAVTACNSLAHTNNHRVADKVAIVANLCGYQWGINIDEVERKGLGLVSCLLAQALLNGDLSLLVRYDDDAPFSGWRPACDSTFLYWYSDGLTIYDQLHPTLIQDSCLVLEGYLCRITSYEGFIPLQAGIKQLIGRLSLPRHPLSNLNHLIPRHIVFTDCIWLILRQLSTLKHWALFEIIVAWSNPTGRGPNDIKDRVKQIHLLLQQYPDGTSYPPEFGQLFPMTSHLGPDIINLATLIAYGLPVLCAVPIKDCDDQNPCALLLIPGFSSELIFITEYYSKGEVTSWVRPTWGVRICQEPLPEEMLGKVIARFQDLGVDAGQVLSSEALEVTEYIRAAFCRDIPPGVRRMYVIR</sequence>
<keyword evidence="3" id="KW-1185">Reference proteome</keyword>
<reference evidence="2 3" key="1">
    <citation type="submission" date="2016-06" db="EMBL/GenBank/DDBJ databases">
        <title>Comparative genomics of the ectomycorrhizal sister species Rhizopogon vinicolor and Rhizopogon vesiculosus (Basidiomycota: Boletales) reveals a divergence of the mating type B locus.</title>
        <authorList>
            <consortium name="DOE Joint Genome Institute"/>
            <person name="Mujic A.B."/>
            <person name="Kuo A."/>
            <person name="Tritt A."/>
            <person name="Lipzen A."/>
            <person name="Chen C."/>
            <person name="Johnson J."/>
            <person name="Sharma A."/>
            <person name="Barry K."/>
            <person name="Grigoriev I.V."/>
            <person name="Spatafora J.W."/>
        </authorList>
    </citation>
    <scope>NUCLEOTIDE SEQUENCE [LARGE SCALE GENOMIC DNA]</scope>
    <source>
        <strain evidence="2 3">AM-OR11-026</strain>
    </source>
</reference>
<dbReference type="EMBL" id="KV448161">
    <property type="protein sequence ID" value="OAX42238.1"/>
    <property type="molecule type" value="Genomic_DNA"/>
</dbReference>
<dbReference type="InterPro" id="IPR052895">
    <property type="entry name" value="HetReg/Transcr_Mod"/>
</dbReference>
<dbReference type="InParanoid" id="A0A1B7NBR6"/>
<name>A0A1B7NBR6_9AGAM</name>
<feature type="domain" description="Heterokaryon incompatibility" evidence="1">
    <location>
        <begin position="78"/>
        <end position="228"/>
    </location>
</feature>
<dbReference type="PANTHER" id="PTHR24148:SF64">
    <property type="entry name" value="HETEROKARYON INCOMPATIBILITY DOMAIN-CONTAINING PROTEIN"/>
    <property type="match status" value="1"/>
</dbReference>
<dbReference type="AlphaFoldDB" id="A0A1B7NBR6"/>
<accession>A0A1B7NBR6</accession>
<evidence type="ECO:0000313" key="2">
    <source>
        <dbReference type="EMBL" id="OAX42238.1"/>
    </source>
</evidence>
<dbReference type="OrthoDB" id="5303367at2759"/>
<evidence type="ECO:0000313" key="3">
    <source>
        <dbReference type="Proteomes" id="UP000092154"/>
    </source>
</evidence>
<dbReference type="InterPro" id="IPR010730">
    <property type="entry name" value="HET"/>
</dbReference>